<name>A0A0G3BWV3_9BURK</name>
<feature type="transmembrane region" description="Helical" evidence="9">
    <location>
        <begin position="12"/>
        <end position="32"/>
    </location>
</feature>
<evidence type="ECO:0000313" key="11">
    <source>
        <dbReference type="Proteomes" id="UP000035352"/>
    </source>
</evidence>
<keyword evidence="6 9" id="KW-0472">Membrane</keyword>
<keyword evidence="11" id="KW-1185">Reference proteome</keyword>
<evidence type="ECO:0000256" key="4">
    <source>
        <dbReference type="ARBA" id="ARBA00022692"/>
    </source>
</evidence>
<proteinExistence type="inferred from homology"/>
<evidence type="ECO:0000313" key="10">
    <source>
        <dbReference type="EMBL" id="AKJ31020.1"/>
    </source>
</evidence>
<comment type="subcellular location">
    <subcellularLocation>
        <location evidence="1">Bacterial flagellum basal body</location>
    </subcellularLocation>
    <subcellularLocation>
        <location evidence="2">Cell membrane</location>
    </subcellularLocation>
</comment>
<evidence type="ECO:0000256" key="1">
    <source>
        <dbReference type="ARBA" id="ARBA00004117"/>
    </source>
</evidence>
<evidence type="ECO:0000256" key="6">
    <source>
        <dbReference type="ARBA" id="ARBA00023136"/>
    </source>
</evidence>
<keyword evidence="4 9" id="KW-0812">Transmembrane</keyword>
<dbReference type="GO" id="GO:0005886">
    <property type="term" value="C:plasma membrane"/>
    <property type="evidence" value="ECO:0007669"/>
    <property type="project" value="UniProtKB-SubCell"/>
</dbReference>
<dbReference type="PANTHER" id="PTHR38766:SF1">
    <property type="entry name" value="FLAGELLAR PROTEIN FLIO"/>
    <property type="match status" value="1"/>
</dbReference>
<evidence type="ECO:0000256" key="8">
    <source>
        <dbReference type="ARBA" id="ARBA00037937"/>
    </source>
</evidence>
<evidence type="ECO:0000256" key="2">
    <source>
        <dbReference type="ARBA" id="ARBA00004236"/>
    </source>
</evidence>
<dbReference type="AlphaFoldDB" id="A0A0G3BWV3"/>
<gene>
    <name evidence="10" type="primary">fliOZ</name>
    <name evidence="10" type="ORF">AAW51_4329</name>
</gene>
<organism evidence="10 11">
    <name type="scientific">Caldimonas brevitalea</name>
    <dbReference type="NCBI Taxonomy" id="413882"/>
    <lineage>
        <taxon>Bacteria</taxon>
        <taxon>Pseudomonadati</taxon>
        <taxon>Pseudomonadota</taxon>
        <taxon>Betaproteobacteria</taxon>
        <taxon>Burkholderiales</taxon>
        <taxon>Sphaerotilaceae</taxon>
        <taxon>Caldimonas</taxon>
    </lineage>
</organism>
<evidence type="ECO:0000256" key="5">
    <source>
        <dbReference type="ARBA" id="ARBA00022989"/>
    </source>
</evidence>
<keyword evidence="3" id="KW-1003">Cell membrane</keyword>
<dbReference type="InterPro" id="IPR022781">
    <property type="entry name" value="Flagellar_biosynth_FliO"/>
</dbReference>
<dbReference type="InterPro" id="IPR052205">
    <property type="entry name" value="FliO/MopB"/>
</dbReference>
<protein>
    <submittedName>
        <fullName evidence="10">Flagellar protein FliO/FliZ</fullName>
    </submittedName>
</protein>
<accession>A0A0G3BWV3</accession>
<dbReference type="Pfam" id="PF04347">
    <property type="entry name" value="FliO"/>
    <property type="match status" value="1"/>
</dbReference>
<keyword evidence="10" id="KW-0282">Flagellum</keyword>
<dbReference type="GO" id="GO:0044781">
    <property type="term" value="P:bacterial-type flagellum organization"/>
    <property type="evidence" value="ECO:0007669"/>
    <property type="project" value="InterPro"/>
</dbReference>
<evidence type="ECO:0000256" key="3">
    <source>
        <dbReference type="ARBA" id="ARBA00022475"/>
    </source>
</evidence>
<comment type="similarity">
    <text evidence="8">Belongs to the FliO/MopB family.</text>
</comment>
<keyword evidence="7" id="KW-0975">Bacterial flagellum</keyword>
<dbReference type="EMBL" id="CP011371">
    <property type="protein sequence ID" value="AKJ31020.1"/>
    <property type="molecule type" value="Genomic_DNA"/>
</dbReference>
<evidence type="ECO:0000256" key="9">
    <source>
        <dbReference type="SAM" id="Phobius"/>
    </source>
</evidence>
<keyword evidence="10" id="KW-0969">Cilium</keyword>
<sequence length="165" mass="17607">MAPLFLGFRRQRLPTIFPVAVVLFATVTHPPARPVFKLCVAHEPPAIMPSAGMSALWFFFIIAMIPAALWLLKRSQAAGLGALGQAQQATRVVSITGLGPNQRLVTVEVGQGDERQWLVLGVTAQSITALHTLAAQELPPAQPLTMPKLPASFAALLNKAKKGGQ</sequence>
<dbReference type="Proteomes" id="UP000035352">
    <property type="component" value="Chromosome"/>
</dbReference>
<feature type="transmembrane region" description="Helical" evidence="9">
    <location>
        <begin position="52"/>
        <end position="72"/>
    </location>
</feature>
<keyword evidence="5 9" id="KW-1133">Transmembrane helix</keyword>
<reference evidence="10 11" key="1">
    <citation type="submission" date="2015-05" db="EMBL/GenBank/DDBJ databases">
        <authorList>
            <person name="Tang B."/>
            <person name="Yu Y."/>
        </authorList>
    </citation>
    <scope>NUCLEOTIDE SEQUENCE [LARGE SCALE GENOMIC DNA]</scope>
    <source>
        <strain evidence="10 11">DSM 7029</strain>
    </source>
</reference>
<dbReference type="KEGG" id="pbh:AAW51_4329"/>
<keyword evidence="10" id="KW-0966">Cell projection</keyword>
<dbReference type="STRING" id="413882.AAW51_4329"/>
<dbReference type="GO" id="GO:0009425">
    <property type="term" value="C:bacterial-type flagellum basal body"/>
    <property type="evidence" value="ECO:0007669"/>
    <property type="project" value="UniProtKB-SubCell"/>
</dbReference>
<dbReference type="PANTHER" id="PTHR38766">
    <property type="entry name" value="FLAGELLAR PROTEIN FLIO"/>
    <property type="match status" value="1"/>
</dbReference>
<evidence type="ECO:0000256" key="7">
    <source>
        <dbReference type="ARBA" id="ARBA00023143"/>
    </source>
</evidence>